<name>A0AA96EUA1_9FLAO</name>
<dbReference type="PANTHER" id="PTHR44103:SF1">
    <property type="entry name" value="PROPROTEIN CONVERTASE P"/>
    <property type="match status" value="1"/>
</dbReference>
<sequence>MESKKVRIKKNQHWLIFQISLIVMLFTWQNNYSQNTCATAVPITAGLYTISVIDGTNIQTSCSTTPTLAEWYVYTPTQNWNVTLTSDLPQNICKDTNFEVYTGNCGALVCYTGDDDGGVIQCNSGANTNSYLSTKTFEVTAGTTYYINWNNQWNQTAGFDFQLTEAAIVPNPCNSATVITAGVTTVSAIDVANISTACSTASMAKWYRYTPTQNYQVTVTSDLPENICKDTNFSVYTGACNALTCIASDDNSGVIQCNSGNNYSNLSTKTFIANAGTSYYIAWDNKWSAQGFNFQIIEAVIPPPRITYNSQTMTTLTSQYNLCIVDMNGDHKDDLVGVSGNNIKVHYQNETPGTFSIVDFPVAGTSYMPSWSMAAGDYNKDGFNDLVLGSGSGLSLWRSNSTGTAYTNTTPGDYIFCQRTNFADLNNDGNLDVFSCHDIAPNVYYLNDGAGGMTYYQSNTTAGAMNLDAGGGNYSTLFTDFDNDGDTDVFISKCSGPPCQMFRYDGGNTYTNVSAMTGVSITPIQTWSSAIADFDNDGDMDIIITASSGAHHYFRNNFETTNTLSPFTEITLGSGWDTNSSTNIDNVAYDFDNDGFVDVLGGGNKIMFNQGNGTFMPTSYTAIGVGAIGDLNNDGFLDIQNGSTIRYAVPNANNWFKVTLNGIQSNSNGIGARIEIYGAWGKQIRDIRSGEGFKYMSSLNGHFGLGTATAIDHVVVKWPSGIVDNYYNVPINSTLNTVEGSTLAVTSISNSNFAVYPNPAKNTINIQQNNSASASLAKVEIYDLNGRMVLEKNIANEQSINVEKLSTGTYILLLIDSNSKRFTQKIIKE</sequence>
<dbReference type="SUPFAM" id="SSF69318">
    <property type="entry name" value="Integrin alpha N-terminal domain"/>
    <property type="match status" value="1"/>
</dbReference>
<dbReference type="Pfam" id="PF07593">
    <property type="entry name" value="UnbV_ASPIC"/>
    <property type="match status" value="1"/>
</dbReference>
<dbReference type="Pfam" id="PF13517">
    <property type="entry name" value="FG-GAP_3"/>
    <property type="match status" value="2"/>
</dbReference>
<accession>A0AA96EUA1</accession>
<dbReference type="InterPro" id="IPR028994">
    <property type="entry name" value="Integrin_alpha_N"/>
</dbReference>
<dbReference type="EMBL" id="CP134890">
    <property type="protein sequence ID" value="WNM22865.1"/>
    <property type="molecule type" value="Genomic_DNA"/>
</dbReference>
<dbReference type="AlphaFoldDB" id="A0AA96EUA1"/>
<dbReference type="RefSeq" id="WP_313323017.1">
    <property type="nucleotide sequence ID" value="NZ_CP134878.1"/>
</dbReference>
<dbReference type="PANTHER" id="PTHR44103">
    <property type="entry name" value="PROPROTEIN CONVERTASE P"/>
    <property type="match status" value="1"/>
</dbReference>
<evidence type="ECO:0000313" key="5">
    <source>
        <dbReference type="EMBL" id="WNM22865.1"/>
    </source>
</evidence>
<dbReference type="EMBL" id="CP134878">
    <property type="protein sequence ID" value="WNM18814.1"/>
    <property type="molecule type" value="Genomic_DNA"/>
</dbReference>
<feature type="domain" description="Secretion system C-terminal sorting" evidence="3">
    <location>
        <begin position="755"/>
        <end position="827"/>
    </location>
</feature>
<dbReference type="InterPro" id="IPR011519">
    <property type="entry name" value="UnbV_ASPIC"/>
</dbReference>
<protein>
    <submittedName>
        <fullName evidence="4">FG-GAP-like repeat-containing protein</fullName>
    </submittedName>
</protein>
<keyword evidence="6" id="KW-1185">Reference proteome</keyword>
<feature type="domain" description="ASPIC/UnbV" evidence="2">
    <location>
        <begin position="669"/>
        <end position="735"/>
    </location>
</feature>
<dbReference type="InterPro" id="IPR013517">
    <property type="entry name" value="FG-GAP"/>
</dbReference>
<proteinExistence type="predicted"/>
<accession>A0AA96F770</accession>
<evidence type="ECO:0000256" key="1">
    <source>
        <dbReference type="ARBA" id="ARBA00022729"/>
    </source>
</evidence>
<evidence type="ECO:0000313" key="4">
    <source>
        <dbReference type="EMBL" id="WNM18814.1"/>
    </source>
</evidence>
<organism evidence="4">
    <name type="scientific">Flavobacterium capsici</name>
    <dbReference type="NCBI Taxonomy" id="3075618"/>
    <lineage>
        <taxon>Bacteria</taxon>
        <taxon>Pseudomonadati</taxon>
        <taxon>Bacteroidota</taxon>
        <taxon>Flavobacteriia</taxon>
        <taxon>Flavobacteriales</taxon>
        <taxon>Flavobacteriaceae</taxon>
        <taxon>Flavobacterium</taxon>
    </lineage>
</organism>
<keyword evidence="1" id="KW-0732">Signal</keyword>
<evidence type="ECO:0000313" key="6">
    <source>
        <dbReference type="Proteomes" id="UP001304515"/>
    </source>
</evidence>
<dbReference type="InterPro" id="IPR026444">
    <property type="entry name" value="Secre_tail"/>
</dbReference>
<dbReference type="NCBIfam" id="TIGR04183">
    <property type="entry name" value="Por_Secre_tail"/>
    <property type="match status" value="1"/>
</dbReference>
<evidence type="ECO:0000259" key="3">
    <source>
        <dbReference type="Pfam" id="PF18962"/>
    </source>
</evidence>
<dbReference type="Gene3D" id="2.130.10.130">
    <property type="entry name" value="Integrin alpha, N-terminal"/>
    <property type="match status" value="2"/>
</dbReference>
<evidence type="ECO:0000259" key="2">
    <source>
        <dbReference type="Pfam" id="PF07593"/>
    </source>
</evidence>
<dbReference type="Pfam" id="PF18962">
    <property type="entry name" value="Por_Secre_tail"/>
    <property type="match status" value="1"/>
</dbReference>
<reference evidence="4 6" key="1">
    <citation type="submission" date="2023-09" db="EMBL/GenBank/DDBJ databases">
        <title>Flavobacterium sp. a novel bacteria isolate from Pepper rhizosphere.</title>
        <authorList>
            <person name="Peng Y."/>
            <person name="Lee J."/>
        </authorList>
    </citation>
    <scope>NUCLEOTIDE SEQUENCE</scope>
    <source>
        <strain evidence="4">PMR2A8</strain>
        <strain evidence="5 6">PMTSA4</strain>
    </source>
</reference>
<dbReference type="KEGG" id="fcj:RN605_05770"/>
<dbReference type="Proteomes" id="UP001304515">
    <property type="component" value="Chromosome"/>
</dbReference>
<gene>
    <name evidence="5" type="ORF">RN605_05770</name>
    <name evidence="4" type="ORF">RN608_12470</name>
</gene>